<dbReference type="RefSeq" id="WP_063262845.1">
    <property type="nucleotide sequence ID" value="NZ_LJKE01000104.1"/>
</dbReference>
<comment type="caution">
    <text evidence="2">The sequence shown here is derived from an EMBL/GenBank/DDBJ whole genome shotgun (WGS) entry which is preliminary data.</text>
</comment>
<reference evidence="2 3" key="1">
    <citation type="submission" date="2015-09" db="EMBL/GenBank/DDBJ databases">
        <title>Bacillus cereus food isolates.</title>
        <authorList>
            <person name="Boekhorst J."/>
        </authorList>
    </citation>
    <scope>NUCLEOTIDE SEQUENCE [LARGE SCALE GENOMIC DNA]</scope>
    <source>
        <strain evidence="2 3">B4088</strain>
    </source>
</reference>
<dbReference type="AlphaFoldDB" id="A0A164L9V6"/>
<evidence type="ECO:0000313" key="3">
    <source>
        <dbReference type="Proteomes" id="UP000076482"/>
    </source>
</evidence>
<keyword evidence="1" id="KW-0472">Membrane</keyword>
<evidence type="ECO:0000256" key="1">
    <source>
        <dbReference type="SAM" id="Phobius"/>
    </source>
</evidence>
<keyword evidence="1" id="KW-0812">Transmembrane</keyword>
<accession>A0A164L9V6</accession>
<dbReference type="EMBL" id="LJKE01000104">
    <property type="protein sequence ID" value="KZD55585.1"/>
    <property type="molecule type" value="Genomic_DNA"/>
</dbReference>
<evidence type="ECO:0000313" key="2">
    <source>
        <dbReference type="EMBL" id="KZD55585.1"/>
    </source>
</evidence>
<organism evidence="2 3">
    <name type="scientific">Bacillus cereus</name>
    <dbReference type="NCBI Taxonomy" id="1396"/>
    <lineage>
        <taxon>Bacteria</taxon>
        <taxon>Bacillati</taxon>
        <taxon>Bacillota</taxon>
        <taxon>Bacilli</taxon>
        <taxon>Bacillales</taxon>
        <taxon>Bacillaceae</taxon>
        <taxon>Bacillus</taxon>
        <taxon>Bacillus cereus group</taxon>
    </lineage>
</organism>
<proteinExistence type="predicted"/>
<feature type="transmembrane region" description="Helical" evidence="1">
    <location>
        <begin position="61"/>
        <end position="80"/>
    </location>
</feature>
<dbReference type="PATRIC" id="fig|1396.535.peg.5882"/>
<name>A0A164L9V6_BACCE</name>
<gene>
    <name evidence="2" type="ORF">B4088_5330</name>
</gene>
<evidence type="ECO:0008006" key="4">
    <source>
        <dbReference type="Google" id="ProtNLM"/>
    </source>
</evidence>
<protein>
    <recommendedName>
        <fullName evidence="4">DUF3137 domain-containing protein</fullName>
    </recommendedName>
</protein>
<feature type="transmembrane region" description="Helical" evidence="1">
    <location>
        <begin position="32"/>
        <end position="54"/>
    </location>
</feature>
<keyword evidence="1" id="KW-1133">Transmembrane helix</keyword>
<dbReference type="Proteomes" id="UP000076482">
    <property type="component" value="Unassembled WGS sequence"/>
</dbReference>
<sequence length="326" mass="37709">MDFETLKRTVNSSSFTPEQSELLHSYNRKNTIASICYASSFIGLISCMILILAFDFTASRLSFHIVFPAIVISFLIGFFISKTAGKGLREALFLPLLNDFLPGFSVNEELISLQTWNELDEYGAYPGNSIQSGAAGEIANYIFYQNENIQLNFQNIKVGKRKRDTENRSSFHSYFEGTVGHFALRHSIQEPFSVYLKAFYELSKDNLKYETNNKYKKFQDKIKILNTLDPNDHQTFTLPLFLQNTALEHFLYAYADHFNHSVQLVVKQNELFIYESKRGFWDNGRVPTLQIYLFQTMKEDEIRNKLLHILSYVAIAEEIIKIDNAK</sequence>